<protein>
    <submittedName>
        <fullName evidence="1">Uncharacterized protein</fullName>
    </submittedName>
</protein>
<dbReference type="EMBL" id="JACTSG010000001">
    <property type="protein sequence ID" value="MBK2301349.1"/>
    <property type="molecule type" value="Genomic_DNA"/>
</dbReference>
<accession>A0ABS1G960</accession>
<gene>
    <name evidence="1" type="ORF">IBE52_00280</name>
</gene>
<keyword evidence="2" id="KW-1185">Reference proteome</keyword>
<proteinExistence type="predicted"/>
<organism evidence="1 2">
    <name type="scientific">Francisella philomiragia</name>
    <dbReference type="NCBI Taxonomy" id="28110"/>
    <lineage>
        <taxon>Bacteria</taxon>
        <taxon>Pseudomonadati</taxon>
        <taxon>Pseudomonadota</taxon>
        <taxon>Gammaproteobacteria</taxon>
        <taxon>Thiotrichales</taxon>
        <taxon>Francisellaceae</taxon>
        <taxon>Francisella</taxon>
    </lineage>
</organism>
<dbReference type="Proteomes" id="UP000760407">
    <property type="component" value="Unassembled WGS sequence"/>
</dbReference>
<sequence>MYELPFRKPDEKVYRKYLSMDEAYKYKYDSEIEPMPLLINNHNLDTPELLDKFLSRYESLDNQLYEITKAVSEEYYKFAEQYMKGQVFLCNVDVNFGVKIHAHIDELDPLYREDEGDILLTLYSSQQISRSNLRVYPLMNTDLNYNCIIKEFSNFKNCYAFHKLYDHTSLDLFNLLRIDRFTFDFDINVITNAPIKHTKSR</sequence>
<name>A0ABS1G960_9GAMM</name>
<evidence type="ECO:0000313" key="2">
    <source>
        <dbReference type="Proteomes" id="UP000760407"/>
    </source>
</evidence>
<comment type="caution">
    <text evidence="1">The sequence shown here is derived from an EMBL/GenBank/DDBJ whole genome shotgun (WGS) entry which is preliminary data.</text>
</comment>
<reference evidence="1 2" key="1">
    <citation type="submission" date="2020-08" db="EMBL/GenBank/DDBJ databases">
        <title>Comparative genomics of Francisella species.</title>
        <authorList>
            <person name="Sahl J."/>
            <person name="Sjodin A."/>
            <person name="Wagner D."/>
            <person name="Forsman M."/>
        </authorList>
    </citation>
    <scope>NUCLEOTIDE SEQUENCE [LARGE SCALE GENOMIC DNA]</scope>
    <source>
        <strain evidence="1 2">F1093</strain>
    </source>
</reference>
<evidence type="ECO:0000313" key="1">
    <source>
        <dbReference type="EMBL" id="MBK2301349.1"/>
    </source>
</evidence>
<dbReference type="RefSeq" id="WP_200165364.1">
    <property type="nucleotide sequence ID" value="NZ_JACTSG010000001.1"/>
</dbReference>